<dbReference type="InterPro" id="IPR036117">
    <property type="entry name" value="DhaL_dom_sf"/>
</dbReference>
<dbReference type="Gene3D" id="3.30.1180.20">
    <property type="entry name" value="Dihydroxyacetone kinase, domain 2"/>
    <property type="match status" value="1"/>
</dbReference>
<accession>A0A5M3XRP1</accession>
<evidence type="ECO:0000313" key="8">
    <source>
        <dbReference type="Proteomes" id="UP000377595"/>
    </source>
</evidence>
<dbReference type="EMBL" id="BLAF01000046">
    <property type="protein sequence ID" value="GES23904.1"/>
    <property type="molecule type" value="Genomic_DNA"/>
</dbReference>
<keyword evidence="8" id="KW-1185">Reference proteome</keyword>
<dbReference type="SMART" id="SM01120">
    <property type="entry name" value="Dak2"/>
    <property type="match status" value="1"/>
</dbReference>
<keyword evidence="3 7" id="KW-0418">Kinase</keyword>
<dbReference type="InterPro" id="IPR004007">
    <property type="entry name" value="DhaL_dom"/>
</dbReference>
<dbReference type="Gene3D" id="3.40.50.10440">
    <property type="entry name" value="Dihydroxyacetone kinase, domain 1"/>
    <property type="match status" value="1"/>
</dbReference>
<dbReference type="AlphaFoldDB" id="A0A5M3XRP1"/>
<dbReference type="NCBIfam" id="NF011049">
    <property type="entry name" value="PRK14479.1"/>
    <property type="match status" value="1"/>
</dbReference>
<evidence type="ECO:0000256" key="2">
    <source>
        <dbReference type="ARBA" id="ARBA00022741"/>
    </source>
</evidence>
<dbReference type="Pfam" id="PF02734">
    <property type="entry name" value="Dak2"/>
    <property type="match status" value="1"/>
</dbReference>
<dbReference type="RefSeq" id="WP_246264967.1">
    <property type="nucleotide sequence ID" value="NZ_BAAAHM010000016.1"/>
</dbReference>
<protein>
    <submittedName>
        <fullName evidence="7">Erythrulose kinase</fullName>
    </submittedName>
</protein>
<comment type="caution">
    <text evidence="7">The sequence shown here is derived from an EMBL/GenBank/DDBJ whole genome shotgun (WGS) entry which is preliminary data.</text>
</comment>
<evidence type="ECO:0000256" key="4">
    <source>
        <dbReference type="ARBA" id="ARBA00022840"/>
    </source>
</evidence>
<organism evidence="7 8">
    <name type="scientific">Acrocarpospora pleiomorpha</name>
    <dbReference type="NCBI Taxonomy" id="90975"/>
    <lineage>
        <taxon>Bacteria</taxon>
        <taxon>Bacillati</taxon>
        <taxon>Actinomycetota</taxon>
        <taxon>Actinomycetes</taxon>
        <taxon>Streptosporangiales</taxon>
        <taxon>Streptosporangiaceae</taxon>
        <taxon>Acrocarpospora</taxon>
    </lineage>
</organism>
<sequence length="556" mass="57023">MQNSAGGTNLLQQDGTTFAGRAIASFAHIYSAIVRQVPSGVVATRTPPDGAPLLVVGGGSGHYPAFAGYVGSGLAAAAVLGDVFASPSEAAIVGVVRDLAPAGDVILGYGNYAGDRLNFNAAAAELEYLGYRVRHIVVTDDVASSPQHNERRGIAGDLIVFKICGAGILRGAGLDEAVTVAARANSATRTIGVAFSGCTIPGAPGPLFTVNPGEIALGLGIHGEPGIETLPVPTESELAGLLVDRVTAELPARRSPRLGVLLNGMGSAGPETLFAIWPLVLDELQARGYQSIAPLVGSYVSSLDMTGLSLSVCQLDDELEALWLDPAHSAAVHRPDGEVAERPPLTWRPTSERLERGGLVAEVFDYVVAVLERSEQELGALDALAGDGDHGRGMLAGARAARDACGGIHDIGAALTAAGKAWAARAGGTSGALWEAMLTSAAKSVDPSRPHFSLKAAAAAAATQLAEQGGARLGDKTMLDAVAPFASALDAPGPPAVVWRQAAAVARNAAERTSELIPRLGRARTHPGRSLGHPDAGAMSFALIVEEVGRWMESRS</sequence>
<dbReference type="GO" id="GO:0004371">
    <property type="term" value="F:glycerone kinase activity"/>
    <property type="evidence" value="ECO:0007669"/>
    <property type="project" value="InterPro"/>
</dbReference>
<dbReference type="InterPro" id="IPR050861">
    <property type="entry name" value="Dihydroxyacetone_Kinase"/>
</dbReference>
<dbReference type="PANTHER" id="PTHR28629:SF4">
    <property type="entry name" value="TRIOKINASE_FMN CYCLASE"/>
    <property type="match status" value="1"/>
</dbReference>
<dbReference type="InterPro" id="IPR004006">
    <property type="entry name" value="DhaK_dom"/>
</dbReference>
<dbReference type="PANTHER" id="PTHR28629">
    <property type="entry name" value="TRIOKINASE/FMN CYCLASE"/>
    <property type="match status" value="1"/>
</dbReference>
<dbReference type="Proteomes" id="UP000377595">
    <property type="component" value="Unassembled WGS sequence"/>
</dbReference>
<dbReference type="GO" id="GO:0005829">
    <property type="term" value="C:cytosol"/>
    <property type="evidence" value="ECO:0007669"/>
    <property type="project" value="TreeGrafter"/>
</dbReference>
<evidence type="ECO:0000256" key="3">
    <source>
        <dbReference type="ARBA" id="ARBA00022777"/>
    </source>
</evidence>
<keyword evidence="2" id="KW-0547">Nucleotide-binding</keyword>
<dbReference type="PROSITE" id="PS51480">
    <property type="entry name" value="DHAL"/>
    <property type="match status" value="1"/>
</dbReference>
<keyword evidence="4" id="KW-0067">ATP-binding</keyword>
<dbReference type="SUPFAM" id="SSF101473">
    <property type="entry name" value="DhaL-like"/>
    <property type="match status" value="1"/>
</dbReference>
<dbReference type="Gene3D" id="1.25.40.340">
    <property type="match status" value="1"/>
</dbReference>
<name>A0A5M3XRP1_9ACTN</name>
<feature type="domain" description="DhaK" evidence="6">
    <location>
        <begin position="14"/>
        <end position="332"/>
    </location>
</feature>
<proteinExistence type="predicted"/>
<evidence type="ECO:0000256" key="1">
    <source>
        <dbReference type="ARBA" id="ARBA00022679"/>
    </source>
</evidence>
<dbReference type="GO" id="GO:0005524">
    <property type="term" value="F:ATP binding"/>
    <property type="evidence" value="ECO:0007669"/>
    <property type="project" value="UniProtKB-KW"/>
</dbReference>
<dbReference type="SUPFAM" id="SSF82549">
    <property type="entry name" value="DAK1/DegV-like"/>
    <property type="match status" value="1"/>
</dbReference>
<evidence type="ECO:0000259" key="6">
    <source>
        <dbReference type="PROSITE" id="PS51481"/>
    </source>
</evidence>
<dbReference type="PROSITE" id="PS51481">
    <property type="entry name" value="DHAK"/>
    <property type="match status" value="1"/>
</dbReference>
<feature type="domain" description="DhaL" evidence="5">
    <location>
        <begin position="358"/>
        <end position="550"/>
    </location>
</feature>
<keyword evidence="1" id="KW-0808">Transferase</keyword>
<evidence type="ECO:0000259" key="5">
    <source>
        <dbReference type="PROSITE" id="PS51480"/>
    </source>
</evidence>
<reference evidence="7 8" key="1">
    <citation type="submission" date="2019-10" db="EMBL/GenBank/DDBJ databases">
        <title>Whole genome shotgun sequence of Acrocarpospora pleiomorpha NBRC 16267.</title>
        <authorList>
            <person name="Ichikawa N."/>
            <person name="Kimura A."/>
            <person name="Kitahashi Y."/>
            <person name="Komaki H."/>
            <person name="Oguchi A."/>
        </authorList>
    </citation>
    <scope>NUCLEOTIDE SEQUENCE [LARGE SCALE GENOMIC DNA]</scope>
    <source>
        <strain evidence="7 8">NBRC 16267</strain>
    </source>
</reference>
<evidence type="ECO:0000313" key="7">
    <source>
        <dbReference type="EMBL" id="GES23904.1"/>
    </source>
</evidence>
<gene>
    <name evidence="7" type="ORF">Aple_068030</name>
</gene>
<dbReference type="GO" id="GO:0019563">
    <property type="term" value="P:glycerol catabolic process"/>
    <property type="evidence" value="ECO:0007669"/>
    <property type="project" value="TreeGrafter"/>
</dbReference>
<dbReference type="Pfam" id="PF02733">
    <property type="entry name" value="Dak1"/>
    <property type="match status" value="1"/>
</dbReference>